<dbReference type="Pfam" id="PF00072">
    <property type="entry name" value="Response_reg"/>
    <property type="match status" value="1"/>
</dbReference>
<dbReference type="SUPFAM" id="SSF55874">
    <property type="entry name" value="ATPase domain of HSP90 chaperone/DNA topoisomerase II/histidine kinase"/>
    <property type="match status" value="1"/>
</dbReference>
<accession>A0A5M8QTC9</accession>
<dbReference type="InterPro" id="IPR003594">
    <property type="entry name" value="HATPase_dom"/>
</dbReference>
<evidence type="ECO:0000259" key="7">
    <source>
        <dbReference type="PROSITE" id="PS50110"/>
    </source>
</evidence>
<evidence type="ECO:0000256" key="1">
    <source>
        <dbReference type="ARBA" id="ARBA00000085"/>
    </source>
</evidence>
<dbReference type="SUPFAM" id="SSF47384">
    <property type="entry name" value="Homodimeric domain of signal transducing histidine kinase"/>
    <property type="match status" value="1"/>
</dbReference>
<dbReference type="Gene3D" id="3.30.450.20">
    <property type="entry name" value="PAS domain"/>
    <property type="match status" value="1"/>
</dbReference>
<dbReference type="PANTHER" id="PTHR45339:SF1">
    <property type="entry name" value="HYBRID SIGNAL TRANSDUCTION HISTIDINE KINASE J"/>
    <property type="match status" value="1"/>
</dbReference>
<dbReference type="OrthoDB" id="9797097at2"/>
<reference evidence="8 9" key="1">
    <citation type="submission" date="2019-07" db="EMBL/GenBank/DDBJ databases">
        <authorList>
            <person name="Qu J.-H."/>
        </authorList>
    </citation>
    <scope>NUCLEOTIDE SEQUENCE [LARGE SCALE GENOMIC DNA]</scope>
    <source>
        <strain evidence="8 9">MDT1-10-3</strain>
    </source>
</reference>
<dbReference type="AlphaFoldDB" id="A0A5M8QTC9"/>
<dbReference type="Proteomes" id="UP000323866">
    <property type="component" value="Unassembled WGS sequence"/>
</dbReference>
<dbReference type="SUPFAM" id="SSF52172">
    <property type="entry name" value="CheY-like"/>
    <property type="match status" value="1"/>
</dbReference>
<feature type="domain" description="Response regulatory" evidence="7">
    <location>
        <begin position="569"/>
        <end position="683"/>
    </location>
</feature>
<comment type="caution">
    <text evidence="8">The sequence shown here is derived from an EMBL/GenBank/DDBJ whole genome shotgun (WGS) entry which is preliminary data.</text>
</comment>
<dbReference type="SMART" id="SM00388">
    <property type="entry name" value="HisKA"/>
    <property type="match status" value="1"/>
</dbReference>
<evidence type="ECO:0000313" key="9">
    <source>
        <dbReference type="Proteomes" id="UP000323866"/>
    </source>
</evidence>
<dbReference type="EMBL" id="VKKZ01000010">
    <property type="protein sequence ID" value="KAA6437733.1"/>
    <property type="molecule type" value="Genomic_DNA"/>
</dbReference>
<dbReference type="SMART" id="SM00448">
    <property type="entry name" value="REC"/>
    <property type="match status" value="1"/>
</dbReference>
<dbReference type="SUPFAM" id="SSF55785">
    <property type="entry name" value="PYP-like sensor domain (PAS domain)"/>
    <property type="match status" value="1"/>
</dbReference>
<dbReference type="CDD" id="cd16922">
    <property type="entry name" value="HATPase_EvgS-ArcB-TorS-like"/>
    <property type="match status" value="1"/>
</dbReference>
<dbReference type="Gene3D" id="3.40.50.2300">
    <property type="match status" value="1"/>
</dbReference>
<dbReference type="PROSITE" id="PS50109">
    <property type="entry name" value="HIS_KIN"/>
    <property type="match status" value="1"/>
</dbReference>
<dbReference type="InterPro" id="IPR005467">
    <property type="entry name" value="His_kinase_dom"/>
</dbReference>
<dbReference type="InterPro" id="IPR004358">
    <property type="entry name" value="Sig_transdc_His_kin-like_C"/>
</dbReference>
<dbReference type="InterPro" id="IPR036097">
    <property type="entry name" value="HisK_dim/P_sf"/>
</dbReference>
<keyword evidence="4" id="KW-0902">Two-component regulatory system</keyword>
<evidence type="ECO:0000256" key="2">
    <source>
        <dbReference type="ARBA" id="ARBA00012438"/>
    </source>
</evidence>
<dbReference type="InterPro" id="IPR035965">
    <property type="entry name" value="PAS-like_dom_sf"/>
</dbReference>
<dbReference type="InterPro" id="IPR001789">
    <property type="entry name" value="Sig_transdc_resp-reg_receiver"/>
</dbReference>
<dbReference type="Gene3D" id="1.10.287.130">
    <property type="match status" value="1"/>
</dbReference>
<evidence type="ECO:0000256" key="3">
    <source>
        <dbReference type="ARBA" id="ARBA00022553"/>
    </source>
</evidence>
<dbReference type="InterPro" id="IPR011006">
    <property type="entry name" value="CheY-like_superfamily"/>
</dbReference>
<evidence type="ECO:0000256" key="4">
    <source>
        <dbReference type="ARBA" id="ARBA00023012"/>
    </source>
</evidence>
<evidence type="ECO:0000256" key="5">
    <source>
        <dbReference type="PROSITE-ProRule" id="PRU00169"/>
    </source>
</evidence>
<keyword evidence="3 5" id="KW-0597">Phosphoprotein</keyword>
<dbReference type="FunFam" id="3.30.565.10:FF:000010">
    <property type="entry name" value="Sensor histidine kinase RcsC"/>
    <property type="match status" value="1"/>
</dbReference>
<reference evidence="8 9" key="2">
    <citation type="submission" date="2019-09" db="EMBL/GenBank/DDBJ databases">
        <title>A bacterium isolated from glacier soil.</title>
        <authorList>
            <person name="Liu Q."/>
        </authorList>
    </citation>
    <scope>NUCLEOTIDE SEQUENCE [LARGE SCALE GENOMIC DNA]</scope>
    <source>
        <strain evidence="8 9">MDT1-10-3</strain>
    </source>
</reference>
<dbReference type="CDD" id="cd00082">
    <property type="entry name" value="HisKA"/>
    <property type="match status" value="1"/>
</dbReference>
<dbReference type="PRINTS" id="PR00344">
    <property type="entry name" value="BCTRLSENSOR"/>
</dbReference>
<comment type="catalytic activity">
    <reaction evidence="1">
        <text>ATP + protein L-histidine = ADP + protein N-phospho-L-histidine.</text>
        <dbReference type="EC" id="2.7.13.3"/>
    </reaction>
</comment>
<dbReference type="SMART" id="SM00387">
    <property type="entry name" value="HATPase_c"/>
    <property type="match status" value="1"/>
</dbReference>
<evidence type="ECO:0000259" key="6">
    <source>
        <dbReference type="PROSITE" id="PS50109"/>
    </source>
</evidence>
<protein>
    <recommendedName>
        <fullName evidence="2">histidine kinase</fullName>
        <ecNumber evidence="2">2.7.13.3</ecNumber>
    </recommendedName>
</protein>
<dbReference type="InterPro" id="IPR003661">
    <property type="entry name" value="HisK_dim/P_dom"/>
</dbReference>
<dbReference type="Pfam" id="PF02518">
    <property type="entry name" value="HATPase_c"/>
    <property type="match status" value="1"/>
</dbReference>
<dbReference type="CDD" id="cd17546">
    <property type="entry name" value="REC_hyHK_CKI1_RcsC-like"/>
    <property type="match status" value="1"/>
</dbReference>
<evidence type="ECO:0000313" key="8">
    <source>
        <dbReference type="EMBL" id="KAA6437733.1"/>
    </source>
</evidence>
<proteinExistence type="predicted"/>
<feature type="domain" description="Histidine kinase" evidence="6">
    <location>
        <begin position="322"/>
        <end position="544"/>
    </location>
</feature>
<organism evidence="8 9">
    <name type="scientific">Rufibacter glacialis</name>
    <dbReference type="NCBI Taxonomy" id="1259555"/>
    <lineage>
        <taxon>Bacteria</taxon>
        <taxon>Pseudomonadati</taxon>
        <taxon>Bacteroidota</taxon>
        <taxon>Cytophagia</taxon>
        <taxon>Cytophagales</taxon>
        <taxon>Hymenobacteraceae</taxon>
        <taxon>Rufibacter</taxon>
    </lineage>
</organism>
<dbReference type="InterPro" id="IPR036890">
    <property type="entry name" value="HATPase_C_sf"/>
</dbReference>
<sequence length="688" mass="76412">MKSAPISVDESQSLNEWLTLKSTRTGRKAWYSKSVEGIGVGTLSSSSASTGRIMPYLQSLLGTVKESGISFLLYVSKKLSQKDPFGLNSILAMGLKLQRISKPYQNFVIFRNGEEAGNAPLLTSYASDYGLEPFQASYKGIAAYDGFPAAPFLTSFQGATFRERESIRLSPGQRYRQATALDEEVGALLEAGYWEFSSFTGEFFCTDYLMELLNMEPGAAVESFESFLPFIKENHQEVLVDAWVALVNTNRQFSCIVEVQGTGRGATWLKMKGKPLVKNGQVVKFIGTVQNVSEWVATETQLTAEVAKAEKAAQLKTEFVSYMSHEIRTPLNAIMGLTYLLLQEEGLKEEYKDNLNSIHFSSQCLLALVNNTLDYSKIEAGKVELEKVNFPLKDLLKNTHQALYLRSMEKMVDLELCIDPRTPAEVAGDPVRLMQILNNLLSNAIKFTDRGAVRLEVKVIYQTNQEWVLDFTVSDTGIGIPQEKQSHIFESFSQASASTHRKYGGTGLGLSITKNLVDLHKGTIQVQSEPGKGSVFNVRLKFVKPQASLVTLPKTKGGKIPHTKLKGVRVLVVDDNVMNRTVATKLLSNWNAVVETADDGLVALEKMATTGYDIVLMDLYMPVLDGFQTVTRMREAGQKVPVIALTANASEEERRRILEVGVNDYLTKPFVPQDLFNKLLQNLDGNRF</sequence>
<dbReference type="PANTHER" id="PTHR45339">
    <property type="entry name" value="HYBRID SIGNAL TRANSDUCTION HISTIDINE KINASE J"/>
    <property type="match status" value="1"/>
</dbReference>
<dbReference type="Gene3D" id="3.30.565.10">
    <property type="entry name" value="Histidine kinase-like ATPase, C-terminal domain"/>
    <property type="match status" value="1"/>
</dbReference>
<dbReference type="GO" id="GO:0000155">
    <property type="term" value="F:phosphorelay sensor kinase activity"/>
    <property type="evidence" value="ECO:0007669"/>
    <property type="project" value="InterPro"/>
</dbReference>
<dbReference type="Pfam" id="PF00512">
    <property type="entry name" value="HisKA"/>
    <property type="match status" value="1"/>
</dbReference>
<dbReference type="PROSITE" id="PS50110">
    <property type="entry name" value="RESPONSE_REGULATORY"/>
    <property type="match status" value="1"/>
</dbReference>
<dbReference type="EC" id="2.7.13.3" evidence="2"/>
<name>A0A5M8QTC9_9BACT</name>
<feature type="modified residue" description="4-aspartylphosphate" evidence="5">
    <location>
        <position position="618"/>
    </location>
</feature>
<gene>
    <name evidence="8" type="ORF">FOE74_04315</name>
</gene>